<gene>
    <name evidence="2" type="ORF">POM88_027813</name>
</gene>
<comment type="caution">
    <text evidence="2">The sequence shown here is derived from an EMBL/GenBank/DDBJ whole genome shotgun (WGS) entry which is preliminary data.</text>
</comment>
<protein>
    <recommendedName>
        <fullName evidence="1">Condensin complex subunit 1 C-terminal domain-containing protein</fullName>
    </recommendedName>
</protein>
<sequence length="181" mass="20238">MESQIINDSAPISDSDSEIISSSSLLAPVIDLHKLVFSTSCSLLHTAVDLVNETKLDTEIISWLAFAAQKVVEVNALAKALCGSKDEVDSENCCFDHLQEVLYLVPEVIKIVFQQFRIKEFSEWSQCIVLELVSKYVPPNSSEIFDIMNLLEDRLQHANGAVVLATIKLSRTDVHQQIHMH</sequence>
<accession>A0AAD8I8I3</accession>
<dbReference type="Gene3D" id="3.20.20.210">
    <property type="match status" value="1"/>
</dbReference>
<reference evidence="2" key="1">
    <citation type="submission" date="2023-02" db="EMBL/GenBank/DDBJ databases">
        <title>Genome of toxic invasive species Heracleum sosnowskyi carries increased number of genes despite the absence of recent whole-genome duplications.</title>
        <authorList>
            <person name="Schelkunov M."/>
            <person name="Shtratnikova V."/>
            <person name="Makarenko M."/>
            <person name="Klepikova A."/>
            <person name="Omelchenko D."/>
            <person name="Novikova G."/>
            <person name="Obukhova E."/>
            <person name="Bogdanov V."/>
            <person name="Penin A."/>
            <person name="Logacheva M."/>
        </authorList>
    </citation>
    <scope>NUCLEOTIDE SEQUENCE</scope>
    <source>
        <strain evidence="2">Hsosn_3</strain>
        <tissue evidence="2">Leaf</tissue>
    </source>
</reference>
<dbReference type="EMBL" id="JAUIZM010000006">
    <property type="protein sequence ID" value="KAK1381069.1"/>
    <property type="molecule type" value="Genomic_DNA"/>
</dbReference>
<dbReference type="InterPro" id="IPR032682">
    <property type="entry name" value="Cnd1_C"/>
</dbReference>
<evidence type="ECO:0000259" key="1">
    <source>
        <dbReference type="Pfam" id="PF12717"/>
    </source>
</evidence>
<dbReference type="InterPro" id="IPR038071">
    <property type="entry name" value="UROD/MetE-like_sf"/>
</dbReference>
<name>A0AAD8I8I3_9APIA</name>
<dbReference type="PANTHER" id="PTHR30519">
    <property type="entry name" value="5-METHYLTETRAHYDROPTEROYLTRIGLUTAMATE--HOMOCYSTEINE METHYLTRANSFERASE"/>
    <property type="match status" value="1"/>
</dbReference>
<evidence type="ECO:0000313" key="3">
    <source>
        <dbReference type="Proteomes" id="UP001237642"/>
    </source>
</evidence>
<dbReference type="Proteomes" id="UP001237642">
    <property type="component" value="Unassembled WGS sequence"/>
</dbReference>
<dbReference type="SUPFAM" id="SSF51726">
    <property type="entry name" value="UROD/MetE-like"/>
    <property type="match status" value="1"/>
</dbReference>
<organism evidence="2 3">
    <name type="scientific">Heracleum sosnowskyi</name>
    <dbReference type="NCBI Taxonomy" id="360622"/>
    <lineage>
        <taxon>Eukaryota</taxon>
        <taxon>Viridiplantae</taxon>
        <taxon>Streptophyta</taxon>
        <taxon>Embryophyta</taxon>
        <taxon>Tracheophyta</taxon>
        <taxon>Spermatophyta</taxon>
        <taxon>Magnoliopsida</taxon>
        <taxon>eudicotyledons</taxon>
        <taxon>Gunneridae</taxon>
        <taxon>Pentapetalae</taxon>
        <taxon>asterids</taxon>
        <taxon>campanulids</taxon>
        <taxon>Apiales</taxon>
        <taxon>Apiaceae</taxon>
        <taxon>Apioideae</taxon>
        <taxon>apioid superclade</taxon>
        <taxon>Tordylieae</taxon>
        <taxon>Tordyliinae</taxon>
        <taxon>Heracleum</taxon>
    </lineage>
</organism>
<feature type="domain" description="Condensin complex subunit 1 C-terminal" evidence="1">
    <location>
        <begin position="103"/>
        <end position="169"/>
    </location>
</feature>
<evidence type="ECO:0000313" key="2">
    <source>
        <dbReference type="EMBL" id="KAK1381069.1"/>
    </source>
</evidence>
<dbReference type="Pfam" id="PF12717">
    <property type="entry name" value="Cnd1"/>
    <property type="match status" value="1"/>
</dbReference>
<dbReference type="AlphaFoldDB" id="A0AAD8I8I3"/>
<reference evidence="2" key="2">
    <citation type="submission" date="2023-05" db="EMBL/GenBank/DDBJ databases">
        <authorList>
            <person name="Schelkunov M.I."/>
        </authorList>
    </citation>
    <scope>NUCLEOTIDE SEQUENCE</scope>
    <source>
        <strain evidence="2">Hsosn_3</strain>
        <tissue evidence="2">Leaf</tissue>
    </source>
</reference>
<proteinExistence type="predicted"/>
<keyword evidence="3" id="KW-1185">Reference proteome</keyword>